<evidence type="ECO:0000313" key="2">
    <source>
        <dbReference type="EnsemblPlants" id="Bo2g100400.1"/>
    </source>
</evidence>
<dbReference type="AlphaFoldDB" id="A0A0D3ASB6"/>
<sequence>MAFVSEAVENTEDEFDEEAVERDEFKIEQLVEDFVNEPSILHDEVLESESDSDNEGKEDERVSKQRSTNYARRGNGTLYKDQRFFNGVAFKECVLDYALKSGRNIKQYRYGKDKIGFKCVGGVSEGEACEWKVYASILPSAIYGK</sequence>
<protein>
    <recommendedName>
        <fullName evidence="4">Transposase MuDR plant domain-containing protein</fullName>
    </recommendedName>
</protein>
<organism evidence="2 3">
    <name type="scientific">Brassica oleracea var. oleracea</name>
    <dbReference type="NCBI Taxonomy" id="109376"/>
    <lineage>
        <taxon>Eukaryota</taxon>
        <taxon>Viridiplantae</taxon>
        <taxon>Streptophyta</taxon>
        <taxon>Embryophyta</taxon>
        <taxon>Tracheophyta</taxon>
        <taxon>Spermatophyta</taxon>
        <taxon>Magnoliopsida</taxon>
        <taxon>eudicotyledons</taxon>
        <taxon>Gunneridae</taxon>
        <taxon>Pentapetalae</taxon>
        <taxon>rosids</taxon>
        <taxon>malvids</taxon>
        <taxon>Brassicales</taxon>
        <taxon>Brassicaceae</taxon>
        <taxon>Brassiceae</taxon>
        <taxon>Brassica</taxon>
    </lineage>
</organism>
<dbReference type="KEGG" id="boe:106323930"/>
<dbReference type="EnsemblPlants" id="Bo2g100400.1">
    <property type="protein sequence ID" value="Bo2g100400.1"/>
    <property type="gene ID" value="Bo2g100400"/>
</dbReference>
<dbReference type="OMA" id="CAGTEDQ"/>
<proteinExistence type="predicted"/>
<dbReference type="RefSeq" id="XP_013617429.1">
    <property type="nucleotide sequence ID" value="XM_013761975.1"/>
</dbReference>
<feature type="region of interest" description="Disordered" evidence="1">
    <location>
        <begin position="1"/>
        <end position="20"/>
    </location>
</feature>
<accession>A0A0D3ASB6</accession>
<dbReference type="GeneID" id="106323930"/>
<dbReference type="Gramene" id="Bo2g100400.1">
    <property type="protein sequence ID" value="Bo2g100400.1"/>
    <property type="gene ID" value="Bo2g100400"/>
</dbReference>
<name>A0A0D3ASB6_BRAOL</name>
<feature type="region of interest" description="Disordered" evidence="1">
    <location>
        <begin position="38"/>
        <end position="69"/>
    </location>
</feature>
<evidence type="ECO:0000313" key="3">
    <source>
        <dbReference type="Proteomes" id="UP000032141"/>
    </source>
</evidence>
<evidence type="ECO:0008006" key="4">
    <source>
        <dbReference type="Google" id="ProtNLM"/>
    </source>
</evidence>
<reference evidence="2" key="2">
    <citation type="submission" date="2015-03" db="UniProtKB">
        <authorList>
            <consortium name="EnsemblPlants"/>
        </authorList>
    </citation>
    <scope>IDENTIFICATION</scope>
</reference>
<keyword evidence="3" id="KW-1185">Reference proteome</keyword>
<evidence type="ECO:0000256" key="1">
    <source>
        <dbReference type="SAM" id="MobiDB-lite"/>
    </source>
</evidence>
<dbReference type="HOGENOM" id="CLU_1789533_0_0_1"/>
<reference evidence="2 3" key="1">
    <citation type="journal article" date="2014" name="Genome Biol.">
        <title>Transcriptome and methylome profiling reveals relics of genome dominance in the mesopolyploid Brassica oleracea.</title>
        <authorList>
            <person name="Parkin I.A."/>
            <person name="Koh C."/>
            <person name="Tang H."/>
            <person name="Robinson S.J."/>
            <person name="Kagale S."/>
            <person name="Clarke W.E."/>
            <person name="Town C.D."/>
            <person name="Nixon J."/>
            <person name="Krishnakumar V."/>
            <person name="Bidwell S.L."/>
            <person name="Denoeud F."/>
            <person name="Belcram H."/>
            <person name="Links M.G."/>
            <person name="Just J."/>
            <person name="Clarke C."/>
            <person name="Bender T."/>
            <person name="Huebert T."/>
            <person name="Mason A.S."/>
            <person name="Pires J.C."/>
            <person name="Barker G."/>
            <person name="Moore J."/>
            <person name="Walley P.G."/>
            <person name="Manoli S."/>
            <person name="Batley J."/>
            <person name="Edwards D."/>
            <person name="Nelson M.N."/>
            <person name="Wang X."/>
            <person name="Paterson A.H."/>
            <person name="King G."/>
            <person name="Bancroft I."/>
            <person name="Chalhoub B."/>
            <person name="Sharpe A.G."/>
        </authorList>
    </citation>
    <scope>NUCLEOTIDE SEQUENCE</scope>
    <source>
        <strain evidence="2 3">cv. TO1000</strain>
    </source>
</reference>
<feature type="compositionally biased region" description="Acidic residues" evidence="1">
    <location>
        <begin position="9"/>
        <end position="20"/>
    </location>
</feature>
<feature type="compositionally biased region" description="Basic and acidic residues" evidence="1">
    <location>
        <begin position="54"/>
        <end position="63"/>
    </location>
</feature>
<dbReference type="Proteomes" id="UP000032141">
    <property type="component" value="Chromosome C2"/>
</dbReference>